<evidence type="ECO:0000313" key="2">
    <source>
        <dbReference type="Proteomes" id="UP001162155"/>
    </source>
</evidence>
<dbReference type="RefSeq" id="WP_044311004.1">
    <property type="nucleotide sequence ID" value="NZ_JAFFRY010000117.1"/>
</dbReference>
<accession>A0AA43IVB4</accession>
<dbReference type="Pfam" id="PF11769">
    <property type="entry name" value="DUF3313"/>
    <property type="match status" value="1"/>
</dbReference>
<protein>
    <submittedName>
        <fullName evidence="1">DUF3313 domain-containing protein</fullName>
    </submittedName>
</protein>
<proteinExistence type="predicted"/>
<evidence type="ECO:0000313" key="1">
    <source>
        <dbReference type="EMBL" id="MDH4623164.1"/>
    </source>
</evidence>
<dbReference type="Proteomes" id="UP001162155">
    <property type="component" value="Unassembled WGS sequence"/>
</dbReference>
<sequence length="223" mass="24524">MSKEARISAVFLASLSLVSCTSQTPVQYADIGSAHQWGPNTKDTSGRIPYSYKQTSSWGRYDTAIVEPIMLYTSADNQLGDLNIGEIMLLKKNMDSEFKKALTHYYKVLDSPGGVPGAMRIRITLTGAERNTAFLTTFSRFDIGMGSYNLVQAARDKRGAFSGSVYYTVEVYDEASDRLLQSFVTQQYPKVYDISATRGALSAAQAGIRRGAVALADELSQHR</sequence>
<dbReference type="EMBL" id="JAFFRZ010000001">
    <property type="protein sequence ID" value="MDH4623164.1"/>
    <property type="molecule type" value="Genomic_DNA"/>
</dbReference>
<reference evidence="1" key="1">
    <citation type="submission" date="2021-02" db="EMBL/GenBank/DDBJ databases">
        <title>Genome analysis of blister spot of apple pathogen from New York area.</title>
        <authorList>
            <person name="Kandel P."/>
            <person name="Hockett K.L."/>
            <person name="Santander R."/>
            <person name="Acimovic S."/>
        </authorList>
    </citation>
    <scope>NUCLEOTIDE SEQUENCE</scope>
    <source>
        <strain evidence="1">PSP1</strain>
    </source>
</reference>
<comment type="caution">
    <text evidence="1">The sequence shown here is derived from an EMBL/GenBank/DDBJ whole genome shotgun (WGS) entry which is preliminary data.</text>
</comment>
<organism evidence="1 2">
    <name type="scientific">Pseudomonas syringae pv. papulans</name>
    <dbReference type="NCBI Taxonomy" id="83963"/>
    <lineage>
        <taxon>Bacteria</taxon>
        <taxon>Pseudomonadati</taxon>
        <taxon>Pseudomonadota</taxon>
        <taxon>Gammaproteobacteria</taxon>
        <taxon>Pseudomonadales</taxon>
        <taxon>Pseudomonadaceae</taxon>
        <taxon>Pseudomonas</taxon>
        <taxon>Pseudomonas syringae</taxon>
    </lineage>
</organism>
<gene>
    <name evidence="1" type="ORF">JW322_15695</name>
</gene>
<dbReference type="InterPro" id="IPR021747">
    <property type="entry name" value="DUF3313"/>
</dbReference>
<dbReference type="PROSITE" id="PS51257">
    <property type="entry name" value="PROKAR_LIPOPROTEIN"/>
    <property type="match status" value="1"/>
</dbReference>
<name>A0AA43IVB4_PSESX</name>
<dbReference type="AlphaFoldDB" id="A0AA43IVB4"/>